<comment type="caution">
    <text evidence="1">The sequence shown here is derived from an EMBL/GenBank/DDBJ whole genome shotgun (WGS) entry which is preliminary data.</text>
</comment>
<dbReference type="Proteomes" id="UP000245790">
    <property type="component" value="Unassembled WGS sequence"/>
</dbReference>
<evidence type="ECO:0000313" key="1">
    <source>
        <dbReference type="EMBL" id="PWK53981.1"/>
    </source>
</evidence>
<dbReference type="InterPro" id="IPR025368">
    <property type="entry name" value="DUF4272"/>
</dbReference>
<keyword evidence="2" id="KW-1185">Reference proteome</keyword>
<reference evidence="1 2" key="1">
    <citation type="submission" date="2018-05" db="EMBL/GenBank/DDBJ databases">
        <title>Genomic Encyclopedia of Type Strains, Phase IV (KMG-IV): sequencing the most valuable type-strain genomes for metagenomic binning, comparative biology and taxonomic classification.</title>
        <authorList>
            <person name="Goeker M."/>
        </authorList>
    </citation>
    <scope>NUCLEOTIDE SEQUENCE [LARGE SCALE GENOMIC DNA]</scope>
    <source>
        <strain evidence="1 2">DSM 25350</strain>
    </source>
</reference>
<dbReference type="OrthoDB" id="4399984at2"/>
<dbReference type="EMBL" id="QGGU01000002">
    <property type="protein sequence ID" value="PWK53981.1"/>
    <property type="molecule type" value="Genomic_DNA"/>
</dbReference>
<name>A0A316FZB1_9GAMM</name>
<dbReference type="AlphaFoldDB" id="A0A316FZB1"/>
<proteinExistence type="predicted"/>
<dbReference type="RefSeq" id="WP_109762138.1">
    <property type="nucleotide sequence ID" value="NZ_QGGU01000002.1"/>
</dbReference>
<organism evidence="1 2">
    <name type="scientific">Pleionea mediterranea</name>
    <dbReference type="NCBI Taxonomy" id="523701"/>
    <lineage>
        <taxon>Bacteria</taxon>
        <taxon>Pseudomonadati</taxon>
        <taxon>Pseudomonadota</taxon>
        <taxon>Gammaproteobacteria</taxon>
        <taxon>Oceanospirillales</taxon>
        <taxon>Pleioneaceae</taxon>
        <taxon>Pleionea</taxon>
    </lineage>
</organism>
<gene>
    <name evidence="1" type="ORF">C8D97_102373</name>
</gene>
<evidence type="ECO:0000313" key="2">
    <source>
        <dbReference type="Proteomes" id="UP000245790"/>
    </source>
</evidence>
<sequence>MEELKTRTTDYLASVGIEVPSHLPTIEEMDEVTPRSAQDVAGRLSALAYVIGLGFGAKGSDLSEQLQKYDLVPFVSEREKSLFSEEVIDDQDKVDMSWQTECAQALAWCIGLVELDHFQHCDDDLAQKIPFKTDPSDFIRSAKLRPIAEIQEQSDLLYRMHWYSRNCRLTGRDCDLSESIISERRKAIDWVYGVEEDWDEVPMDT</sequence>
<protein>
    <submittedName>
        <fullName evidence="1">Uncharacterized protein DUF4272</fullName>
    </submittedName>
</protein>
<accession>A0A316FZB1</accession>
<dbReference type="Pfam" id="PF14094">
    <property type="entry name" value="DUF4272"/>
    <property type="match status" value="1"/>
</dbReference>